<reference evidence="2" key="1">
    <citation type="submission" date="2023-10" db="EMBL/GenBank/DDBJ databases">
        <title>Genome assembly of Pristionchus species.</title>
        <authorList>
            <person name="Yoshida K."/>
            <person name="Sommer R.J."/>
        </authorList>
    </citation>
    <scope>NUCLEOTIDE SEQUENCE</scope>
    <source>
        <strain evidence="2">RS5133</strain>
    </source>
</reference>
<accession>A0AAV5WMX6</accession>
<feature type="compositionally biased region" description="Acidic residues" evidence="1">
    <location>
        <begin position="299"/>
        <end position="310"/>
    </location>
</feature>
<feature type="region of interest" description="Disordered" evidence="1">
    <location>
        <begin position="142"/>
        <end position="166"/>
    </location>
</feature>
<feature type="region of interest" description="Disordered" evidence="1">
    <location>
        <begin position="291"/>
        <end position="356"/>
    </location>
</feature>
<dbReference type="Proteomes" id="UP001432322">
    <property type="component" value="Unassembled WGS sequence"/>
</dbReference>
<evidence type="ECO:0000256" key="1">
    <source>
        <dbReference type="SAM" id="MobiDB-lite"/>
    </source>
</evidence>
<protein>
    <submittedName>
        <fullName evidence="2">Uncharacterized protein</fullName>
    </submittedName>
</protein>
<evidence type="ECO:0000313" key="3">
    <source>
        <dbReference type="Proteomes" id="UP001432322"/>
    </source>
</evidence>
<comment type="caution">
    <text evidence="2">The sequence shown here is derived from an EMBL/GenBank/DDBJ whole genome shotgun (WGS) entry which is preliminary data.</text>
</comment>
<feature type="compositionally biased region" description="Low complexity" evidence="1">
    <location>
        <begin position="142"/>
        <end position="158"/>
    </location>
</feature>
<evidence type="ECO:0000313" key="2">
    <source>
        <dbReference type="EMBL" id="GMT31152.1"/>
    </source>
</evidence>
<gene>
    <name evidence="2" type="ORF">PFISCL1PPCAC_22449</name>
</gene>
<proteinExistence type="predicted"/>
<feature type="compositionally biased region" description="Low complexity" evidence="1">
    <location>
        <begin position="311"/>
        <end position="321"/>
    </location>
</feature>
<dbReference type="AlphaFoldDB" id="A0AAV5WMX6"/>
<sequence length="356" mass="37020">MRRRATSASSAAGLSELSILTHAWIPHSCSPSPTRMSDSTKQCYSPSTQKIVRANIPYSPSPSPTASPTRKRLMTARSQSPIASRSALKRRVDGLPSSPVSLTPSAPFPSMMGGILGSGGVLQLQVSKDSAVETFVCVAASGSSSNGNGSGCSSSNGSPIAPPPEKRACPAGALSGYVRNSTSPLVIMDARAASAAAAAAVRRSSLFLVDPEIRRARYGSYIIIVLMDSYSEVGDSRDGGDSISEPSSVLMPTGDDAYDPDALLFRAPSVPPPLSVGSNCSSYYEAAAAEADDTKSTVDGEEEKMEEEDLNTSSSSLSLLEPPKEELLEGAGTPSECAELDDVSQKEETAIAAMEE</sequence>
<dbReference type="EMBL" id="BTSY01000006">
    <property type="protein sequence ID" value="GMT31152.1"/>
    <property type="molecule type" value="Genomic_DNA"/>
</dbReference>
<keyword evidence="3" id="KW-1185">Reference proteome</keyword>
<organism evidence="2 3">
    <name type="scientific">Pristionchus fissidentatus</name>
    <dbReference type="NCBI Taxonomy" id="1538716"/>
    <lineage>
        <taxon>Eukaryota</taxon>
        <taxon>Metazoa</taxon>
        <taxon>Ecdysozoa</taxon>
        <taxon>Nematoda</taxon>
        <taxon>Chromadorea</taxon>
        <taxon>Rhabditida</taxon>
        <taxon>Rhabditina</taxon>
        <taxon>Diplogasteromorpha</taxon>
        <taxon>Diplogasteroidea</taxon>
        <taxon>Neodiplogasteridae</taxon>
        <taxon>Pristionchus</taxon>
    </lineage>
</organism>
<feature type="region of interest" description="Disordered" evidence="1">
    <location>
        <begin position="234"/>
        <end position="255"/>
    </location>
</feature>
<name>A0AAV5WMX6_9BILA</name>
<feature type="region of interest" description="Disordered" evidence="1">
    <location>
        <begin position="56"/>
        <end position="98"/>
    </location>
</feature>